<proteinExistence type="predicted"/>
<feature type="chain" id="PRO_5014133419" evidence="1">
    <location>
        <begin position="24"/>
        <end position="901"/>
    </location>
</feature>
<dbReference type="AlphaFoldDB" id="A0A2I0HN49"/>
<evidence type="ECO:0000256" key="1">
    <source>
        <dbReference type="SAM" id="SignalP"/>
    </source>
</evidence>
<dbReference type="STRING" id="22663.A0A2I0HN49"/>
<dbReference type="Proteomes" id="UP000233551">
    <property type="component" value="Unassembled WGS sequence"/>
</dbReference>
<evidence type="ECO:0000313" key="3">
    <source>
        <dbReference type="Proteomes" id="UP000233551"/>
    </source>
</evidence>
<keyword evidence="1" id="KW-0732">Signal</keyword>
<feature type="non-terminal residue" evidence="2">
    <location>
        <position position="901"/>
    </location>
</feature>
<gene>
    <name evidence="2" type="ORF">CRG98_046518</name>
</gene>
<sequence>SHVGRACLVVLLANLSGCSPVHSLLRIASSPSFLARAFCKSAGPARPCTLPLSLCNFAESARSCFMQIRRDCSPKHTIFYASQVRRALSFVLLAHLSDLLDHAHSLLRLAISPSLLARASSKSVEPARSCTLSFMLRMLAEPVWSCISQICRAAPPCTLFYASQVRRAFSLVLSANLPGLLAHAHSLFRFAISPSLLARASCKSVGTARPCTLSFMLRMLAEPVWSCISQICRAAPPCTLFYASQVRRAFSLVLSANLPGLLAHAHSLFRFAISPSLLARASCKSVGTARPCTLSFMLRMLAEPVWSCISQICRAAPPCTLFYASQVRRAFSLVLSANLPGLLAHAHSLFRFAISPSLLARASCKSVGTARPCTLSFMLRMLAEPVWSCISQICRAAPPCTLFYASQVRRAFSLVLSANLPGLLAHAHSLFRFAISPSLLARASCKSVGTARPCTLSFMLRMLAEPVWSCISQICRAAPPCTLFYASQVRRAFSLVLSANLPGLLAHAHSLFRFAISPSLLARASCKSVGTARPCTLSFMLRMLAEPVWSCISQICRAAPPCTLFYASQVRRAFSLVLSANLPGLLAHAHSLFRFAISPSLLARASCKSVGTARPCTLSFMLRMLAEPVWSCISQICRAAPPCTLFYASQVRRAFSLVLSANLPGLLAHAHSLFRFAISPSLLARASCKSVGTARPCTLSFMLRMLAEPVWSCISQICRAAPPCTLFYASQVRRAFSLVLSANLPGLLAHAHSLFRFAISPSLLARASCKSVGTARPCTLSFMLRMLAEPVWSCISQICRAAPPCTLFYASQVRRAFSLVLSANLPGLLAHAHSLFRFAISPSLLARASCKSVGTARPCTLSFMLRKFAEPSHSCFLHICRTCSTIHTLFYALQFRRACSL</sequence>
<dbReference type="EMBL" id="PGOL01007015">
    <property type="protein sequence ID" value="PKI33091.1"/>
    <property type="molecule type" value="Genomic_DNA"/>
</dbReference>
<feature type="signal peptide" evidence="1">
    <location>
        <begin position="1"/>
        <end position="23"/>
    </location>
</feature>
<comment type="caution">
    <text evidence="2">The sequence shown here is derived from an EMBL/GenBank/DDBJ whole genome shotgun (WGS) entry which is preliminary data.</text>
</comment>
<organism evidence="2 3">
    <name type="scientific">Punica granatum</name>
    <name type="common">Pomegranate</name>
    <dbReference type="NCBI Taxonomy" id="22663"/>
    <lineage>
        <taxon>Eukaryota</taxon>
        <taxon>Viridiplantae</taxon>
        <taxon>Streptophyta</taxon>
        <taxon>Embryophyta</taxon>
        <taxon>Tracheophyta</taxon>
        <taxon>Spermatophyta</taxon>
        <taxon>Magnoliopsida</taxon>
        <taxon>eudicotyledons</taxon>
        <taxon>Gunneridae</taxon>
        <taxon>Pentapetalae</taxon>
        <taxon>rosids</taxon>
        <taxon>malvids</taxon>
        <taxon>Myrtales</taxon>
        <taxon>Lythraceae</taxon>
        <taxon>Punica</taxon>
    </lineage>
</organism>
<accession>A0A2I0HN49</accession>
<feature type="non-terminal residue" evidence="2">
    <location>
        <position position="1"/>
    </location>
</feature>
<keyword evidence="3" id="KW-1185">Reference proteome</keyword>
<reference evidence="2 3" key="1">
    <citation type="submission" date="2017-11" db="EMBL/GenBank/DDBJ databases">
        <title>De-novo sequencing of pomegranate (Punica granatum L.) genome.</title>
        <authorList>
            <person name="Akparov Z."/>
            <person name="Amiraslanov A."/>
            <person name="Hajiyeva S."/>
            <person name="Abbasov M."/>
            <person name="Kaur K."/>
            <person name="Hamwieh A."/>
            <person name="Solovyev V."/>
            <person name="Salamov A."/>
            <person name="Braich B."/>
            <person name="Kosarev P."/>
            <person name="Mahmoud A."/>
            <person name="Hajiyev E."/>
            <person name="Babayeva S."/>
            <person name="Izzatullayeva V."/>
            <person name="Mammadov A."/>
            <person name="Mammadov A."/>
            <person name="Sharifova S."/>
            <person name="Ojaghi J."/>
            <person name="Eynullazada K."/>
            <person name="Bayramov B."/>
            <person name="Abdulazimova A."/>
            <person name="Shahmuradov I."/>
        </authorList>
    </citation>
    <scope>NUCLEOTIDE SEQUENCE [LARGE SCALE GENOMIC DNA]</scope>
    <source>
        <strain evidence="3">cv. AG2017</strain>
        <tissue evidence="2">Leaf</tissue>
    </source>
</reference>
<evidence type="ECO:0000313" key="2">
    <source>
        <dbReference type="EMBL" id="PKI33091.1"/>
    </source>
</evidence>
<name>A0A2I0HN49_PUNGR</name>
<protein>
    <submittedName>
        <fullName evidence="2">Uncharacterized protein</fullName>
    </submittedName>
</protein>